<evidence type="ECO:0008006" key="3">
    <source>
        <dbReference type="Google" id="ProtNLM"/>
    </source>
</evidence>
<name>A0A542Z8K7_RARFA</name>
<comment type="caution">
    <text evidence="1">The sequence shown here is derived from an EMBL/GenBank/DDBJ whole genome shotgun (WGS) entry which is preliminary data.</text>
</comment>
<dbReference type="AlphaFoldDB" id="A0A542Z8K7"/>
<accession>A0A542Z8K7</accession>
<gene>
    <name evidence="1" type="ORF">FB461_2406</name>
</gene>
<dbReference type="Gene3D" id="3.40.50.150">
    <property type="entry name" value="Vaccinia Virus protein VP39"/>
    <property type="match status" value="1"/>
</dbReference>
<dbReference type="RefSeq" id="WP_246046249.1">
    <property type="nucleotide sequence ID" value="NZ_BAAASV010000002.1"/>
</dbReference>
<keyword evidence="2" id="KW-1185">Reference proteome</keyword>
<protein>
    <recommendedName>
        <fullName evidence="3">Methyltransferase family protein</fullName>
    </recommendedName>
</protein>
<dbReference type="EMBL" id="VFOS01000007">
    <property type="protein sequence ID" value="TQL56520.1"/>
    <property type="molecule type" value="Genomic_DNA"/>
</dbReference>
<proteinExistence type="predicted"/>
<evidence type="ECO:0000313" key="2">
    <source>
        <dbReference type="Proteomes" id="UP000315389"/>
    </source>
</evidence>
<dbReference type="Proteomes" id="UP000315389">
    <property type="component" value="Unassembled WGS sequence"/>
</dbReference>
<dbReference type="InterPro" id="IPR029063">
    <property type="entry name" value="SAM-dependent_MTases_sf"/>
</dbReference>
<organism evidence="1 2">
    <name type="scientific">Rarobacter faecitabidus</name>
    <dbReference type="NCBI Taxonomy" id="13243"/>
    <lineage>
        <taxon>Bacteria</taxon>
        <taxon>Bacillati</taxon>
        <taxon>Actinomycetota</taxon>
        <taxon>Actinomycetes</taxon>
        <taxon>Micrococcales</taxon>
        <taxon>Rarobacteraceae</taxon>
        <taxon>Rarobacter</taxon>
    </lineage>
</organism>
<sequence length="163" mass="18604">MPLPPILDTACGPRMMWFDPLDDRTVFADIRSESIELCDGRTAVISPDLLIDFRELPFTDDAFYHVVFDPPHFNRLGKNSYTAQKYGSLAPSWKDDLRAGFAECFRVLKPHGTLIFKWNEHQIPIGDVLALTDQKPLYGHKSGKASKTHWIAFMKPGREVRVD</sequence>
<evidence type="ECO:0000313" key="1">
    <source>
        <dbReference type="EMBL" id="TQL56520.1"/>
    </source>
</evidence>
<reference evidence="1 2" key="1">
    <citation type="submission" date="2019-06" db="EMBL/GenBank/DDBJ databases">
        <title>Sequencing the genomes of 1000 actinobacteria strains.</title>
        <authorList>
            <person name="Klenk H.-P."/>
        </authorList>
    </citation>
    <scope>NUCLEOTIDE SEQUENCE [LARGE SCALE GENOMIC DNA]</scope>
    <source>
        <strain evidence="1 2">DSM 4813</strain>
    </source>
</reference>
<dbReference type="SUPFAM" id="SSF53335">
    <property type="entry name" value="S-adenosyl-L-methionine-dependent methyltransferases"/>
    <property type="match status" value="1"/>
</dbReference>